<dbReference type="GO" id="GO:0003997">
    <property type="term" value="F:acyl-CoA oxidase activity"/>
    <property type="evidence" value="ECO:0007669"/>
    <property type="project" value="InterPro"/>
</dbReference>
<dbReference type="Gramene" id="TraesCAD_scaffold_000309_01G000200.1">
    <property type="protein sequence ID" value="TraesCAD_scaffold_000309_01G000200.1"/>
    <property type="gene ID" value="TraesCAD_scaffold_000309_01G000200"/>
</dbReference>
<dbReference type="PANTHER" id="PTHR10909">
    <property type="entry name" value="ELECTRON TRANSPORT OXIDOREDUCTASE"/>
    <property type="match status" value="1"/>
</dbReference>
<dbReference type="Gramene" id="TraesSTA4A03G02095250.1">
    <property type="protein sequence ID" value="TraesSTA4A03G02095250.1"/>
    <property type="gene ID" value="TraesSTA4A03G02095250"/>
</dbReference>
<dbReference type="GO" id="GO:0005777">
    <property type="term" value="C:peroxisome"/>
    <property type="evidence" value="ECO:0007669"/>
    <property type="project" value="UniProtKB-SubCell"/>
</dbReference>
<dbReference type="AlphaFoldDB" id="A0A3B6HWG1"/>
<organism evidence="11">
    <name type="scientific">Triticum aestivum</name>
    <name type="common">Wheat</name>
    <dbReference type="NCBI Taxonomy" id="4565"/>
    <lineage>
        <taxon>Eukaryota</taxon>
        <taxon>Viridiplantae</taxon>
        <taxon>Streptophyta</taxon>
        <taxon>Embryophyta</taxon>
        <taxon>Tracheophyta</taxon>
        <taxon>Spermatophyta</taxon>
        <taxon>Magnoliopsida</taxon>
        <taxon>Liliopsida</taxon>
        <taxon>Poales</taxon>
        <taxon>Poaceae</taxon>
        <taxon>BOP clade</taxon>
        <taxon>Pooideae</taxon>
        <taxon>Triticodae</taxon>
        <taxon>Triticeae</taxon>
        <taxon>Triticinae</taxon>
        <taxon>Triticum</taxon>
    </lineage>
</organism>
<dbReference type="Gramene" id="TraesCLE_scaffold_058254_01G000100.1">
    <property type="protein sequence ID" value="TraesCLE_scaffold_058254_01G000100.1"/>
    <property type="gene ID" value="TraesCLE_scaffold_058254_01G000100"/>
</dbReference>
<dbReference type="Gramene" id="TraesWEE_scaffold_054553_01G000100.1">
    <property type="protein sequence ID" value="TraesWEE_scaffold_054553_01G000100.1"/>
    <property type="gene ID" value="TraesWEE_scaffold_054553_01G000100"/>
</dbReference>
<evidence type="ECO:0000256" key="4">
    <source>
        <dbReference type="ARBA" id="ARBA00022630"/>
    </source>
</evidence>
<dbReference type="SUPFAM" id="SSF56645">
    <property type="entry name" value="Acyl-CoA dehydrogenase NM domain-like"/>
    <property type="match status" value="1"/>
</dbReference>
<dbReference type="Proteomes" id="UP000019116">
    <property type="component" value="Chromosome 4A"/>
</dbReference>
<dbReference type="OMA" id="MTRSPTQ"/>
<comment type="similarity">
    <text evidence="3">Belongs to the acyl-CoA oxidase family.</text>
</comment>
<dbReference type="Gramene" id="TraesJUL4A03G02118220.1">
    <property type="protein sequence ID" value="TraesJUL4A03G02118220.1"/>
    <property type="gene ID" value="TraesJUL4A03G02118220"/>
</dbReference>
<evidence type="ECO:0000256" key="5">
    <source>
        <dbReference type="ARBA" id="ARBA00022827"/>
    </source>
</evidence>
<dbReference type="Gramene" id="TraesARI4A03G02136280.1">
    <property type="protein sequence ID" value="TraesARI4A03G02136280.1"/>
    <property type="gene ID" value="TraesARI4A03G02136280"/>
</dbReference>
<evidence type="ECO:0000313" key="12">
    <source>
        <dbReference type="Proteomes" id="UP000019116"/>
    </source>
</evidence>
<dbReference type="PANTHER" id="PTHR10909:SF378">
    <property type="entry name" value="ACYL-COENZYME A OXIDASE"/>
    <property type="match status" value="1"/>
</dbReference>
<evidence type="ECO:0000313" key="11">
    <source>
        <dbReference type="EnsemblPlants" id="TraesCS4A02G172900.1"/>
    </source>
</evidence>
<dbReference type="InterPro" id="IPR009100">
    <property type="entry name" value="AcylCoA_DH/oxidase_NM_dom_sf"/>
</dbReference>
<evidence type="ECO:0000256" key="3">
    <source>
        <dbReference type="ARBA" id="ARBA00006288"/>
    </source>
</evidence>
<keyword evidence="5" id="KW-0274">FAD</keyword>
<keyword evidence="9" id="KW-0576">Peroxisome</keyword>
<dbReference type="InterPro" id="IPR046373">
    <property type="entry name" value="Acyl-CoA_Oxase/DH_mid-dom_sf"/>
</dbReference>
<protein>
    <recommendedName>
        <fullName evidence="10">Acyl-CoA oxidase C-alpha1 domain-containing protein</fullName>
    </recommendedName>
</protein>
<evidence type="ECO:0000256" key="1">
    <source>
        <dbReference type="ARBA" id="ARBA00001974"/>
    </source>
</evidence>
<keyword evidence="12" id="KW-1185">Reference proteome</keyword>
<dbReference type="Gramene" id="TraesRN4A0100480100.1">
    <property type="protein sequence ID" value="TraesRN4A0100480100.1"/>
    <property type="gene ID" value="TraesRN4A0100480100"/>
</dbReference>
<keyword evidence="4" id="KW-0285">Flavoprotein</keyword>
<dbReference type="OrthoDB" id="538336at2759"/>
<accession>A0A3B6HWG1</accession>
<dbReference type="SMR" id="A0A3B6HWG1"/>
<keyword evidence="6" id="KW-0276">Fatty acid metabolism</keyword>
<reference evidence="11" key="1">
    <citation type="submission" date="2018-08" db="EMBL/GenBank/DDBJ databases">
        <authorList>
            <person name="Rossello M."/>
        </authorList>
    </citation>
    <scope>NUCLEOTIDE SEQUENCE [LARGE SCALE GENOMIC DNA]</scope>
    <source>
        <strain evidence="11">cv. Chinese Spring</strain>
    </source>
</reference>
<dbReference type="Gramene" id="TraesCS4A03G0472600.1">
    <property type="protein sequence ID" value="TraesCS4A03G0472600.1.CDS"/>
    <property type="gene ID" value="TraesCS4A03G0472600"/>
</dbReference>
<proteinExistence type="inferred from homology"/>
<evidence type="ECO:0000256" key="7">
    <source>
        <dbReference type="ARBA" id="ARBA00023002"/>
    </source>
</evidence>
<dbReference type="Pfam" id="PF22924">
    <property type="entry name" value="ACOX_C_alpha1"/>
    <property type="match status" value="1"/>
</dbReference>
<dbReference type="Gramene" id="TraesROB_scaffold_065165_01G000100.1">
    <property type="protein sequence ID" value="TraesROB_scaffold_065165_01G000100.1"/>
    <property type="gene ID" value="TraesROB_scaffold_065165_01G000100"/>
</dbReference>
<dbReference type="FunFam" id="1.20.140.10:FF:000010">
    <property type="entry name" value="Acyl-coenzyme A oxidase"/>
    <property type="match status" value="1"/>
</dbReference>
<name>A0A3B6HWG1_WHEAT</name>
<comment type="subcellular location">
    <subcellularLocation>
        <location evidence="2">Peroxisome</location>
    </subcellularLocation>
</comment>
<feature type="domain" description="Acyl-CoA oxidase C-alpha1" evidence="10">
    <location>
        <begin position="84"/>
        <end position="215"/>
    </location>
</feature>
<dbReference type="Gramene" id="TraesLDM4A03G02097550.1">
    <property type="protein sequence ID" value="TraesLDM4A03G02097550.1"/>
    <property type="gene ID" value="TraesLDM4A03G02097550"/>
</dbReference>
<dbReference type="InterPro" id="IPR036250">
    <property type="entry name" value="AcylCo_DH-like_C"/>
</dbReference>
<dbReference type="InterPro" id="IPR055060">
    <property type="entry name" value="ACOX_C_alpha1"/>
</dbReference>
<dbReference type="STRING" id="4565.A0A3B6HWG1"/>
<dbReference type="Gramene" id="TraesSYM4A03G02125980.1">
    <property type="protein sequence ID" value="TraesSYM4A03G02125980.1"/>
    <property type="gene ID" value="TraesSYM4A03G02125980"/>
</dbReference>
<dbReference type="Gramene" id="TraesKAR4A01G0267800.1">
    <property type="protein sequence ID" value="cds.TraesKAR4A01G0267800.1"/>
    <property type="gene ID" value="TraesKAR4A01G0267800"/>
</dbReference>
<dbReference type="SUPFAM" id="SSF47203">
    <property type="entry name" value="Acyl-CoA dehydrogenase C-terminal domain-like"/>
    <property type="match status" value="1"/>
</dbReference>
<comment type="cofactor">
    <cofactor evidence="1">
        <name>FAD</name>
        <dbReference type="ChEBI" id="CHEBI:57692"/>
    </cofactor>
</comment>
<keyword evidence="7" id="KW-0560">Oxidoreductase</keyword>
<dbReference type="Gene3D" id="1.20.140.10">
    <property type="entry name" value="Butyryl-CoA Dehydrogenase, subunit A, domain 3"/>
    <property type="match status" value="1"/>
</dbReference>
<reference evidence="11" key="2">
    <citation type="submission" date="2018-10" db="UniProtKB">
        <authorList>
            <consortium name="EnsemblPlants"/>
        </authorList>
    </citation>
    <scope>IDENTIFICATION</scope>
</reference>
<evidence type="ECO:0000256" key="6">
    <source>
        <dbReference type="ARBA" id="ARBA00022832"/>
    </source>
</evidence>
<dbReference type="EnsemblPlants" id="TraesCS4A02G172900.1">
    <property type="protein sequence ID" value="TraesCS4A02G172900.1"/>
    <property type="gene ID" value="TraesCS4A02G172900"/>
</dbReference>
<evidence type="ECO:0000256" key="8">
    <source>
        <dbReference type="ARBA" id="ARBA00023098"/>
    </source>
</evidence>
<dbReference type="GO" id="GO:0071949">
    <property type="term" value="F:FAD binding"/>
    <property type="evidence" value="ECO:0007669"/>
    <property type="project" value="InterPro"/>
</dbReference>
<dbReference type="GO" id="GO:0006631">
    <property type="term" value="P:fatty acid metabolic process"/>
    <property type="evidence" value="ECO:0007669"/>
    <property type="project" value="UniProtKB-KW"/>
</dbReference>
<sequence length="224" mass="25355">MTRSPTRAFSQRYSSGPFTDLETQAVLPGIEINDCGYKIGLNVVDSGALRFYSVRIPRDNLLNRFGDVARDGKYISSLPTINRRFAATLVTIAVRYALLRQQFGLPKESEISVMDYQSHQHKLMPMLASAYAFHFSRAYLVDMYSEMKKTNDEDVTDDVHVLSSGLKSYITSYTAKSIRICRESCGVHGYPAVNHFGGLWNDHDIFQTFEGDNIVRCSRLLEIS</sequence>
<dbReference type="Gramene" id="TraesLAC4A03G02052620.1">
    <property type="protein sequence ID" value="TraesLAC4A03G02052620.1"/>
    <property type="gene ID" value="TraesLAC4A03G02052620"/>
</dbReference>
<evidence type="ECO:0000256" key="9">
    <source>
        <dbReference type="ARBA" id="ARBA00023140"/>
    </source>
</evidence>
<dbReference type="Gramene" id="TraesPARA_EIv1.0_1262000.1">
    <property type="protein sequence ID" value="TraesPARA_EIv1.0_1262000.1.CDS"/>
    <property type="gene ID" value="TraesPARA_EIv1.0_1262000"/>
</dbReference>
<dbReference type="Gene3D" id="2.40.110.10">
    <property type="entry name" value="Butyryl-CoA Dehydrogenase, subunit A, domain 2"/>
    <property type="match status" value="1"/>
</dbReference>
<keyword evidence="8" id="KW-0443">Lipid metabolism</keyword>
<dbReference type="Gramene" id="TraesCS4A02G172900.1">
    <property type="protein sequence ID" value="TraesCS4A02G172900.1"/>
    <property type="gene ID" value="TraesCS4A02G172900"/>
</dbReference>
<dbReference type="InterPro" id="IPR012258">
    <property type="entry name" value="Acyl-CoA_oxidase"/>
</dbReference>
<evidence type="ECO:0000259" key="10">
    <source>
        <dbReference type="Pfam" id="PF22924"/>
    </source>
</evidence>
<dbReference type="Gramene" id="TraesMAC4A03G02098330.1">
    <property type="protein sequence ID" value="TraesMAC4A03G02098330.1"/>
    <property type="gene ID" value="TraesMAC4A03G02098330"/>
</dbReference>
<evidence type="ECO:0000256" key="2">
    <source>
        <dbReference type="ARBA" id="ARBA00004275"/>
    </source>
</evidence>